<dbReference type="Pfam" id="PF00656">
    <property type="entry name" value="Peptidase_C14"/>
    <property type="match status" value="1"/>
</dbReference>
<dbReference type="EnsemblMetazoa" id="AFAF013513-RA">
    <property type="protein sequence ID" value="AFAF013513-PA"/>
    <property type="gene ID" value="AFAF013513"/>
</dbReference>
<dbReference type="PROSITE" id="PS01122">
    <property type="entry name" value="CASPASE_CYS"/>
    <property type="match status" value="1"/>
</dbReference>
<dbReference type="GO" id="GO:0004197">
    <property type="term" value="F:cysteine-type endopeptidase activity"/>
    <property type="evidence" value="ECO:0007669"/>
    <property type="project" value="InterPro"/>
</dbReference>
<evidence type="ECO:0008006" key="8">
    <source>
        <dbReference type="Google" id="ProtNLM"/>
    </source>
</evidence>
<evidence type="ECO:0000256" key="1">
    <source>
        <dbReference type="ARBA" id="ARBA00010134"/>
    </source>
</evidence>
<feature type="compositionally biased region" description="Polar residues" evidence="3">
    <location>
        <begin position="48"/>
        <end position="68"/>
    </location>
</feature>
<dbReference type="PANTHER" id="PTHR22576:SF41">
    <property type="entry name" value="CASPASE 14, APOPTOSIS-RELATED CYSTEINE PEPTIDASE"/>
    <property type="match status" value="1"/>
</dbReference>
<dbReference type="PROSITE" id="PS50207">
    <property type="entry name" value="CASPASE_P10"/>
    <property type="match status" value="1"/>
</dbReference>
<reference evidence="6" key="2">
    <citation type="submission" date="2020-05" db="UniProtKB">
        <authorList>
            <consortium name="EnsemblMetazoa"/>
        </authorList>
    </citation>
    <scope>IDENTIFICATION</scope>
    <source>
        <strain evidence="6">FAR1</strain>
    </source>
</reference>
<protein>
    <recommendedName>
        <fullName evidence="8">Caspase family p20 domain-containing protein</fullName>
    </recommendedName>
</protein>
<reference evidence="7" key="1">
    <citation type="submission" date="2014-01" db="EMBL/GenBank/DDBJ databases">
        <title>The Genome Sequence of Anopheles farauti FAR1 (V2).</title>
        <authorList>
            <consortium name="The Broad Institute Genomics Platform"/>
            <person name="Neafsey D.E."/>
            <person name="Besansky N."/>
            <person name="Howell P."/>
            <person name="Walton C."/>
            <person name="Young S.K."/>
            <person name="Zeng Q."/>
            <person name="Gargeya S."/>
            <person name="Fitzgerald M."/>
            <person name="Haas B."/>
            <person name="Abouelleil A."/>
            <person name="Allen A.W."/>
            <person name="Alvarado L."/>
            <person name="Arachchi H.M."/>
            <person name="Berlin A.M."/>
            <person name="Chapman S.B."/>
            <person name="Gainer-Dewar J."/>
            <person name="Goldberg J."/>
            <person name="Griggs A."/>
            <person name="Gujja S."/>
            <person name="Hansen M."/>
            <person name="Howarth C."/>
            <person name="Imamovic A."/>
            <person name="Ireland A."/>
            <person name="Larimer J."/>
            <person name="McCowan C."/>
            <person name="Murphy C."/>
            <person name="Pearson M."/>
            <person name="Poon T.W."/>
            <person name="Priest M."/>
            <person name="Roberts A."/>
            <person name="Saif S."/>
            <person name="Shea T."/>
            <person name="Sisk P."/>
            <person name="Sykes S."/>
            <person name="Wortman J."/>
            <person name="Nusbaum C."/>
            <person name="Birren B."/>
        </authorList>
    </citation>
    <scope>NUCLEOTIDE SEQUENCE [LARGE SCALE GENOMIC DNA]</scope>
    <source>
        <strain evidence="7">FAR1</strain>
    </source>
</reference>
<dbReference type="InterPro" id="IPR052039">
    <property type="entry name" value="Caspase-related_regulators"/>
</dbReference>
<dbReference type="PANTHER" id="PTHR22576">
    <property type="entry name" value="MUCOSA ASSOCIATED LYMPHOID TISSUE LYMPHOMA TRANSLOCATION PROTEIN 1/PARACASPASE"/>
    <property type="match status" value="1"/>
</dbReference>
<accession>A0A182QN42</accession>
<dbReference type="SMART" id="SM00115">
    <property type="entry name" value="CASc"/>
    <property type="match status" value="1"/>
</dbReference>
<dbReference type="Gene3D" id="3.40.50.1460">
    <property type="match status" value="1"/>
</dbReference>
<feature type="region of interest" description="Disordered" evidence="3">
    <location>
        <begin position="45"/>
        <end position="71"/>
    </location>
</feature>
<evidence type="ECO:0000259" key="4">
    <source>
        <dbReference type="PROSITE" id="PS50207"/>
    </source>
</evidence>
<dbReference type="AlphaFoldDB" id="A0A182QN42"/>
<dbReference type="InterPro" id="IPR029030">
    <property type="entry name" value="Caspase-like_dom_sf"/>
</dbReference>
<dbReference type="InterPro" id="IPR033139">
    <property type="entry name" value="Caspase_cys_AS"/>
</dbReference>
<dbReference type="PROSITE" id="PS50208">
    <property type="entry name" value="CASPASE_P20"/>
    <property type="match status" value="1"/>
</dbReference>
<dbReference type="STRING" id="69004.A0A182QN42"/>
<keyword evidence="7" id="KW-1185">Reference proteome</keyword>
<dbReference type="InterPro" id="IPR011600">
    <property type="entry name" value="Pept_C14_caspase"/>
</dbReference>
<dbReference type="Proteomes" id="UP000075886">
    <property type="component" value="Unassembled WGS sequence"/>
</dbReference>
<feature type="domain" description="Caspase family p20" evidence="5">
    <location>
        <begin position="132"/>
        <end position="256"/>
    </location>
</feature>
<dbReference type="SUPFAM" id="SSF52129">
    <property type="entry name" value="Caspase-like"/>
    <property type="match status" value="1"/>
</dbReference>
<evidence type="ECO:0000256" key="3">
    <source>
        <dbReference type="SAM" id="MobiDB-lite"/>
    </source>
</evidence>
<evidence type="ECO:0000256" key="2">
    <source>
        <dbReference type="RuleBase" id="RU003971"/>
    </source>
</evidence>
<evidence type="ECO:0000313" key="7">
    <source>
        <dbReference type="Proteomes" id="UP000075886"/>
    </source>
</evidence>
<dbReference type="VEuPathDB" id="VectorBase:AFAF013513"/>
<evidence type="ECO:0000259" key="5">
    <source>
        <dbReference type="PROSITE" id="PS50208"/>
    </source>
</evidence>
<proteinExistence type="inferred from homology"/>
<organism evidence="6 7">
    <name type="scientific">Anopheles farauti</name>
    <dbReference type="NCBI Taxonomy" id="69004"/>
    <lineage>
        <taxon>Eukaryota</taxon>
        <taxon>Metazoa</taxon>
        <taxon>Ecdysozoa</taxon>
        <taxon>Arthropoda</taxon>
        <taxon>Hexapoda</taxon>
        <taxon>Insecta</taxon>
        <taxon>Pterygota</taxon>
        <taxon>Neoptera</taxon>
        <taxon>Endopterygota</taxon>
        <taxon>Diptera</taxon>
        <taxon>Nematocera</taxon>
        <taxon>Culicoidea</taxon>
        <taxon>Culicidae</taxon>
        <taxon>Anophelinae</taxon>
        <taxon>Anopheles</taxon>
    </lineage>
</organism>
<dbReference type="GO" id="GO:0006508">
    <property type="term" value="P:proteolysis"/>
    <property type="evidence" value="ECO:0007669"/>
    <property type="project" value="InterPro"/>
</dbReference>
<feature type="domain" description="Caspase family p10" evidence="4">
    <location>
        <begin position="262"/>
        <end position="305"/>
    </location>
</feature>
<dbReference type="InterPro" id="IPR015917">
    <property type="entry name" value="Pept_C14A"/>
</dbReference>
<dbReference type="InterPro" id="IPR001309">
    <property type="entry name" value="Pept_C14_p20"/>
</dbReference>
<dbReference type="InterPro" id="IPR002138">
    <property type="entry name" value="Pept_C14_p10"/>
</dbReference>
<evidence type="ECO:0000313" key="6">
    <source>
        <dbReference type="EnsemblMetazoa" id="AFAF013513-PA"/>
    </source>
</evidence>
<name>A0A182QN42_9DIPT</name>
<comment type="similarity">
    <text evidence="1 2">Belongs to the peptidase C14A family.</text>
</comment>
<dbReference type="PRINTS" id="PR00376">
    <property type="entry name" value="IL1BCENZYME"/>
</dbReference>
<dbReference type="EMBL" id="AXCN02001814">
    <property type="status" value="NOT_ANNOTATED_CDS"/>
    <property type="molecule type" value="Genomic_DNA"/>
</dbReference>
<sequence length="349" mass="39880">MGCTGSKKYPPHVSRDLERAAMAEDATPYRRTSVQQTTQIITRTVQTKSSQNAASSQILTSTTRTSNGEPRAYVSVYKRPSLSAPVDEPLFSSPITRARSPAITVKRFPELKAQLPAAGKTKTTDKAYDLSDKAYVLVFHHYKFQDTSHNREGSIYDMASIRKYMQNYRCDTLDVNENYTKQRVINKLQDISKKDFSKYSCILVFIMSHGNTNDTIMAYDGQMYGFHEDVVERCTQNATLKDKPKIFVLQACRGNAEIVTDARRVMSDKSDIVTFQSSYQGAVSYRNTKEGSFFMQAFLRLLHEHNQHNIINVNTELNKHFNEKQILQTPTLSTTLRKELIFGHLLRKR</sequence>